<keyword evidence="1" id="KW-1133">Transmembrane helix</keyword>
<dbReference type="Pfam" id="PF14108">
    <property type="entry name" value="ABA4-like"/>
    <property type="match status" value="1"/>
</dbReference>
<evidence type="ECO:0000313" key="3">
    <source>
        <dbReference type="Proteomes" id="UP000606600"/>
    </source>
</evidence>
<feature type="transmembrane region" description="Helical" evidence="1">
    <location>
        <begin position="6"/>
        <end position="25"/>
    </location>
</feature>
<dbReference type="Proteomes" id="UP000606600">
    <property type="component" value="Unassembled WGS sequence"/>
</dbReference>
<name>A0ABR7WPT4_9SPHI</name>
<organism evidence="2 3">
    <name type="scientific">Mucilaginibacter pankratovii</name>
    <dbReference type="NCBI Taxonomy" id="2772110"/>
    <lineage>
        <taxon>Bacteria</taxon>
        <taxon>Pseudomonadati</taxon>
        <taxon>Bacteroidota</taxon>
        <taxon>Sphingobacteriia</taxon>
        <taxon>Sphingobacteriales</taxon>
        <taxon>Sphingobacteriaceae</taxon>
        <taxon>Mucilaginibacter</taxon>
    </lineage>
</organism>
<dbReference type="RefSeq" id="WP_191188997.1">
    <property type="nucleotide sequence ID" value="NZ_JACWMY010000005.1"/>
</dbReference>
<dbReference type="InterPro" id="IPR025461">
    <property type="entry name" value="ABA4-like"/>
</dbReference>
<evidence type="ECO:0000313" key="2">
    <source>
        <dbReference type="EMBL" id="MBD1364331.1"/>
    </source>
</evidence>
<gene>
    <name evidence="2" type="ORF">IDJ77_10970</name>
</gene>
<evidence type="ECO:0000256" key="1">
    <source>
        <dbReference type="SAM" id="Phobius"/>
    </source>
</evidence>
<keyword evidence="1" id="KW-0812">Transmembrane</keyword>
<feature type="transmembrane region" description="Helical" evidence="1">
    <location>
        <begin position="108"/>
        <end position="128"/>
    </location>
</feature>
<proteinExistence type="predicted"/>
<accession>A0ABR7WPT4</accession>
<sequence>MDPSQIFSAVSAIAALQWLLLITLPKWKVTNWLVSTAAVPLLLAVIYGIYILGFFGIEGGGFGSIQEVRTLFSDDKLLLAGWVHYLAFDLLIGFYISRSAQAKNISHWLVIPCLVLTFMFGPCGYLLYRLIQQIKSPNEKPAHTN</sequence>
<feature type="transmembrane region" description="Helical" evidence="1">
    <location>
        <begin position="32"/>
        <end position="57"/>
    </location>
</feature>
<protein>
    <submittedName>
        <fullName evidence="2">DUF4281 domain-containing protein</fullName>
    </submittedName>
</protein>
<dbReference type="EMBL" id="JACWMY010000005">
    <property type="protein sequence ID" value="MBD1364331.1"/>
    <property type="molecule type" value="Genomic_DNA"/>
</dbReference>
<feature type="transmembrane region" description="Helical" evidence="1">
    <location>
        <begin position="77"/>
        <end position="96"/>
    </location>
</feature>
<comment type="caution">
    <text evidence="2">The sequence shown here is derived from an EMBL/GenBank/DDBJ whole genome shotgun (WGS) entry which is preliminary data.</text>
</comment>
<reference evidence="2 3" key="1">
    <citation type="submission" date="2020-09" db="EMBL/GenBank/DDBJ databases">
        <title>Novel species of Mucilaginibacter isolated from a glacier on the Tibetan Plateau.</title>
        <authorList>
            <person name="Liu Q."/>
            <person name="Xin Y.-H."/>
        </authorList>
    </citation>
    <scope>NUCLEOTIDE SEQUENCE [LARGE SCALE GENOMIC DNA]</scope>
    <source>
        <strain evidence="2 3">ZT4R22</strain>
    </source>
</reference>
<keyword evidence="1" id="KW-0472">Membrane</keyword>
<keyword evidence="3" id="KW-1185">Reference proteome</keyword>